<dbReference type="AlphaFoldDB" id="A0A915IJP7"/>
<accession>A0A915IJP7</accession>
<keyword evidence="1" id="KW-1185">Reference proteome</keyword>
<evidence type="ECO:0000313" key="1">
    <source>
        <dbReference type="Proteomes" id="UP000887565"/>
    </source>
</evidence>
<proteinExistence type="predicted"/>
<dbReference type="WBParaSite" id="nRc.2.0.1.t13612-RA">
    <property type="protein sequence ID" value="nRc.2.0.1.t13612-RA"/>
    <property type="gene ID" value="nRc.2.0.1.g13612"/>
</dbReference>
<organism evidence="1 2">
    <name type="scientific">Romanomermis culicivorax</name>
    <name type="common">Nematode worm</name>
    <dbReference type="NCBI Taxonomy" id="13658"/>
    <lineage>
        <taxon>Eukaryota</taxon>
        <taxon>Metazoa</taxon>
        <taxon>Ecdysozoa</taxon>
        <taxon>Nematoda</taxon>
        <taxon>Enoplea</taxon>
        <taxon>Dorylaimia</taxon>
        <taxon>Mermithida</taxon>
        <taxon>Mermithoidea</taxon>
        <taxon>Mermithidae</taxon>
        <taxon>Romanomermis</taxon>
    </lineage>
</organism>
<protein>
    <submittedName>
        <fullName evidence="2">Uncharacterized protein</fullName>
    </submittedName>
</protein>
<evidence type="ECO:0000313" key="2">
    <source>
        <dbReference type="WBParaSite" id="nRc.2.0.1.t13612-RA"/>
    </source>
</evidence>
<sequence>MVQNRFGEISVGIEGTKNGRKARLDQQQNQLEQVLAGFMAQPMPLAAPTAVQRPVKPPTAYHIPKLAAQPASMQTIQPAVSKVVLAVQVAPRDPGIDGSIPGMYTTEEVKKFRAEGRTDNQIKILGRRKIARRANRAKRRDGE</sequence>
<reference evidence="2" key="1">
    <citation type="submission" date="2022-11" db="UniProtKB">
        <authorList>
            <consortium name="WormBaseParasite"/>
        </authorList>
    </citation>
    <scope>IDENTIFICATION</scope>
</reference>
<dbReference type="Proteomes" id="UP000887565">
    <property type="component" value="Unplaced"/>
</dbReference>
<name>A0A915IJP7_ROMCU</name>